<proteinExistence type="predicted"/>
<protein>
    <submittedName>
        <fullName evidence="1">Uncharacterized protein</fullName>
    </submittedName>
</protein>
<accession>A0A8E2E3Q5</accession>
<evidence type="ECO:0000313" key="1">
    <source>
        <dbReference type="EMBL" id="OCK76633.1"/>
    </source>
</evidence>
<reference evidence="1 2" key="1">
    <citation type="journal article" date="2016" name="Nat. Commun.">
        <title>Ectomycorrhizal ecology is imprinted in the genome of the dominant symbiotic fungus Cenococcum geophilum.</title>
        <authorList>
            <consortium name="DOE Joint Genome Institute"/>
            <person name="Peter M."/>
            <person name="Kohler A."/>
            <person name="Ohm R.A."/>
            <person name="Kuo A."/>
            <person name="Krutzmann J."/>
            <person name="Morin E."/>
            <person name="Arend M."/>
            <person name="Barry K.W."/>
            <person name="Binder M."/>
            <person name="Choi C."/>
            <person name="Clum A."/>
            <person name="Copeland A."/>
            <person name="Grisel N."/>
            <person name="Haridas S."/>
            <person name="Kipfer T."/>
            <person name="LaButti K."/>
            <person name="Lindquist E."/>
            <person name="Lipzen A."/>
            <person name="Maire R."/>
            <person name="Meier B."/>
            <person name="Mihaltcheva S."/>
            <person name="Molinier V."/>
            <person name="Murat C."/>
            <person name="Poggeler S."/>
            <person name="Quandt C.A."/>
            <person name="Sperisen C."/>
            <person name="Tritt A."/>
            <person name="Tisserant E."/>
            <person name="Crous P.W."/>
            <person name="Henrissat B."/>
            <person name="Nehls U."/>
            <person name="Egli S."/>
            <person name="Spatafora J.W."/>
            <person name="Grigoriev I.V."/>
            <person name="Martin F.M."/>
        </authorList>
    </citation>
    <scope>NUCLEOTIDE SEQUENCE [LARGE SCALE GENOMIC DNA]</scope>
    <source>
        <strain evidence="1 2">CBS 459.81</strain>
    </source>
</reference>
<keyword evidence="2" id="KW-1185">Reference proteome</keyword>
<dbReference type="Proteomes" id="UP000250266">
    <property type="component" value="Unassembled WGS sequence"/>
</dbReference>
<evidence type="ECO:0000313" key="2">
    <source>
        <dbReference type="Proteomes" id="UP000250266"/>
    </source>
</evidence>
<sequence length="117" mass="12792">MTNGEEFPYMKPSQQAVDLIRGPLTIVGTGDAPFDLVLANATNCYIFFDVPLLDVTNSRDTAQNLYYASTALKSAAGIIWFIKLNTNQINTIATQIQAAEARDSSHGIGTHLLGRFR</sequence>
<gene>
    <name evidence="1" type="ORF">K432DRAFT_428580</name>
</gene>
<dbReference type="EMBL" id="KV745193">
    <property type="protein sequence ID" value="OCK76633.1"/>
    <property type="molecule type" value="Genomic_DNA"/>
</dbReference>
<name>A0A8E2E3Q5_9PEZI</name>
<dbReference type="AlphaFoldDB" id="A0A8E2E3Q5"/>
<dbReference type="OrthoDB" id="4153866at2759"/>
<organism evidence="1 2">
    <name type="scientific">Lepidopterella palustris CBS 459.81</name>
    <dbReference type="NCBI Taxonomy" id="1314670"/>
    <lineage>
        <taxon>Eukaryota</taxon>
        <taxon>Fungi</taxon>
        <taxon>Dikarya</taxon>
        <taxon>Ascomycota</taxon>
        <taxon>Pezizomycotina</taxon>
        <taxon>Dothideomycetes</taxon>
        <taxon>Pleosporomycetidae</taxon>
        <taxon>Mytilinidiales</taxon>
        <taxon>Argynnaceae</taxon>
        <taxon>Lepidopterella</taxon>
    </lineage>
</organism>